<evidence type="ECO:0000313" key="2">
    <source>
        <dbReference type="EMBL" id="SFO81996.1"/>
    </source>
</evidence>
<dbReference type="EMBL" id="FOWP01000002">
    <property type="protein sequence ID" value="SFO81996.1"/>
    <property type="molecule type" value="Genomic_DNA"/>
</dbReference>
<reference evidence="1" key="1">
    <citation type="journal article" date="2014" name="Genome Announc.">
        <title>Draft Genome Sequences of the Alga-Degrading Bacteria Aeromonas hydrophila Strain AD9 and Pseudomonas pseudoalcaligenes Strain AD6.</title>
        <authorList>
            <person name="Barney B.M."/>
            <person name="Lenneman E.M."/>
        </authorList>
    </citation>
    <scope>NUCLEOTIDE SEQUENCE</scope>
    <source>
        <strain evidence="1">AD6</strain>
    </source>
</reference>
<evidence type="ECO:0000313" key="4">
    <source>
        <dbReference type="Proteomes" id="UP000182400"/>
    </source>
</evidence>
<dbReference type="Proteomes" id="UP000023842">
    <property type="component" value="Unassembled WGS sequence"/>
</dbReference>
<proteinExistence type="predicted"/>
<protein>
    <submittedName>
        <fullName evidence="1">Antitoxin of toxin-antitoxin stability system</fullName>
    </submittedName>
</protein>
<organism evidence="2 4">
    <name type="scientific">Ectopseudomonas composti</name>
    <dbReference type="NCBI Taxonomy" id="658457"/>
    <lineage>
        <taxon>Bacteria</taxon>
        <taxon>Pseudomonadati</taxon>
        <taxon>Pseudomonadota</taxon>
        <taxon>Gammaproteobacteria</taxon>
        <taxon>Pseudomonadales</taxon>
        <taxon>Pseudomonadaceae</taxon>
        <taxon>Ectopseudomonas</taxon>
    </lineage>
</organism>
<dbReference type="Proteomes" id="UP000182400">
    <property type="component" value="Unassembled WGS sequence"/>
</dbReference>
<sequence length="91" mass="10248">MAKEAVFNLKLEPELREGFMAAAQAAHRPASQVMRDLMRDFIRQQQQAKEHDEFVQRKVAVARASVEAGRGRSNDDVEAEFAARRAKALGH</sequence>
<keyword evidence="3" id="KW-1185">Reference proteome</keyword>
<dbReference type="AlphaFoldDB" id="A0A1I5KBN5"/>
<name>A0A1I5KBN5_9GAMM</name>
<dbReference type="OrthoDB" id="5124853at2"/>
<reference evidence="3" key="2">
    <citation type="journal article" date="2014" name="Genome Announc.">
        <title>Draft Genome Sequence of the algae degrading bacterium Pseudomonas mendocina AD6.</title>
        <authorList>
            <person name="Barney B.M."/>
            <person name="Lenneman E.M."/>
        </authorList>
    </citation>
    <scope>NUCLEOTIDE SEQUENCE [LARGE SCALE GENOMIC DNA]</scope>
    <source>
        <strain evidence="3">AD6</strain>
    </source>
</reference>
<evidence type="ECO:0000313" key="3">
    <source>
        <dbReference type="Proteomes" id="UP000023842"/>
    </source>
</evidence>
<evidence type="ECO:0000313" key="1">
    <source>
        <dbReference type="EMBL" id="EZH80700.1"/>
    </source>
</evidence>
<dbReference type="RefSeq" id="WP_037001419.1">
    <property type="nucleotide sequence ID" value="NZ_FOWP01000002.1"/>
</dbReference>
<dbReference type="EMBL" id="JFJN01000035">
    <property type="protein sequence ID" value="EZH80700.1"/>
    <property type="molecule type" value="Genomic_DNA"/>
</dbReference>
<dbReference type="STRING" id="658457.SAMN05216601_102327"/>
<gene>
    <name evidence="1" type="ORF">AU05_12490</name>
    <name evidence="2" type="ORF">SAMN05216601_102327</name>
</gene>
<reference evidence="1" key="3">
    <citation type="submission" date="2014-03" db="EMBL/GenBank/DDBJ databases">
        <authorList>
            <person name="Barney B.M."/>
            <person name="Lenneman E.M."/>
        </authorList>
    </citation>
    <scope>NUCLEOTIDE SEQUENCE</scope>
    <source>
        <strain evidence="1">AD6</strain>
    </source>
</reference>
<reference evidence="2 4" key="4">
    <citation type="submission" date="2016-10" db="EMBL/GenBank/DDBJ databases">
        <authorList>
            <person name="de Groot N.N."/>
        </authorList>
    </citation>
    <scope>NUCLEOTIDE SEQUENCE [LARGE SCALE GENOMIC DNA]</scope>
    <source>
        <strain evidence="2 4">CCUG 59231</strain>
    </source>
</reference>
<accession>A0A1I5KBN5</accession>